<dbReference type="GO" id="GO:0006811">
    <property type="term" value="P:monoatomic ion transport"/>
    <property type="evidence" value="ECO:0007669"/>
    <property type="project" value="UniProtKB-KW"/>
</dbReference>
<dbReference type="GO" id="GO:0004322">
    <property type="term" value="F:ferroxidase activity"/>
    <property type="evidence" value="ECO:0007669"/>
    <property type="project" value="UniProtKB-EC"/>
</dbReference>
<feature type="disulfide bond" evidence="19">
    <location>
        <begin position="1901"/>
        <end position="2049"/>
    </location>
</feature>
<name>A0A484CV40_PERFV</name>
<dbReference type="SUPFAM" id="SSF49785">
    <property type="entry name" value="Galactose-binding domain-like"/>
    <property type="match status" value="2"/>
</dbReference>
<organism evidence="23 24">
    <name type="scientific">Perca flavescens</name>
    <name type="common">American yellow perch</name>
    <name type="synonym">Morone flavescens</name>
    <dbReference type="NCBI Taxonomy" id="8167"/>
    <lineage>
        <taxon>Eukaryota</taxon>
        <taxon>Metazoa</taxon>
        <taxon>Chordata</taxon>
        <taxon>Craniata</taxon>
        <taxon>Vertebrata</taxon>
        <taxon>Euteleostomi</taxon>
        <taxon>Actinopterygii</taxon>
        <taxon>Neopterygii</taxon>
        <taxon>Teleostei</taxon>
        <taxon>Neoteleostei</taxon>
        <taxon>Acanthomorphata</taxon>
        <taxon>Eupercaria</taxon>
        <taxon>Perciformes</taxon>
        <taxon>Percoidei</taxon>
        <taxon>Percidae</taxon>
        <taxon>Percinae</taxon>
        <taxon>Perca</taxon>
    </lineage>
</organism>
<keyword evidence="6" id="KW-0813">Transport</keyword>
<evidence type="ECO:0000256" key="18">
    <source>
        <dbReference type="ARBA" id="ARBA00023180"/>
    </source>
</evidence>
<evidence type="ECO:0000256" key="8">
    <source>
        <dbReference type="ARBA" id="ARBA00022692"/>
    </source>
</evidence>
<feature type="region of interest" description="Disordered" evidence="20">
    <location>
        <begin position="971"/>
        <end position="1012"/>
    </location>
</feature>
<feature type="disulfide bond" evidence="19">
    <location>
        <begin position="1717"/>
        <end position="1743"/>
    </location>
</feature>
<dbReference type="InterPro" id="IPR000421">
    <property type="entry name" value="FA58C"/>
</dbReference>
<keyword evidence="24" id="KW-1185">Reference proteome</keyword>
<dbReference type="PROSITE" id="PS50022">
    <property type="entry name" value="FA58C_3"/>
    <property type="match status" value="2"/>
</dbReference>
<dbReference type="GO" id="GO:0005576">
    <property type="term" value="C:extracellular region"/>
    <property type="evidence" value="ECO:0007669"/>
    <property type="project" value="UniProtKB-SubCell"/>
</dbReference>
<dbReference type="EMBL" id="SCKG01000011">
    <property type="protein sequence ID" value="TDH06514.1"/>
    <property type="molecule type" value="Genomic_DNA"/>
</dbReference>
<feature type="disulfide bond" evidence="19">
    <location>
        <begin position="167"/>
        <end position="193"/>
    </location>
</feature>
<dbReference type="PANTHER" id="PTHR46806">
    <property type="entry name" value="F5/8 TYPE C DOMAIN-CONTAINING PROTEIN"/>
    <property type="match status" value="1"/>
</dbReference>
<dbReference type="InterPro" id="IPR011707">
    <property type="entry name" value="Cu-oxidase-like_N"/>
</dbReference>
<evidence type="ECO:0000256" key="4">
    <source>
        <dbReference type="ARBA" id="ARBA00010609"/>
    </source>
</evidence>
<evidence type="ECO:0000256" key="6">
    <source>
        <dbReference type="ARBA" id="ARBA00022448"/>
    </source>
</evidence>
<feature type="signal peptide" evidence="21">
    <location>
        <begin position="1"/>
        <end position="29"/>
    </location>
</feature>
<dbReference type="SMART" id="SM00231">
    <property type="entry name" value="FA58C"/>
    <property type="match status" value="2"/>
</dbReference>
<accession>A0A484CV40</accession>
<proteinExistence type="inferred from homology"/>
<keyword evidence="8" id="KW-0812">Transmembrane</keyword>
<evidence type="ECO:0000256" key="2">
    <source>
        <dbReference type="ARBA" id="ARBA00004167"/>
    </source>
</evidence>
<evidence type="ECO:0000313" key="23">
    <source>
        <dbReference type="EMBL" id="TDH06514.1"/>
    </source>
</evidence>
<dbReference type="InterPro" id="IPR033138">
    <property type="entry name" value="Cu_oxidase_CS"/>
</dbReference>
<keyword evidence="12" id="KW-0106">Calcium</keyword>
<feature type="domain" description="F5/8 type C" evidence="22">
    <location>
        <begin position="1901"/>
        <end position="2049"/>
    </location>
</feature>
<evidence type="ECO:0000256" key="19">
    <source>
        <dbReference type="PIRSR" id="PIRSR000354-1"/>
    </source>
</evidence>
<feature type="disulfide bond" evidence="19">
    <location>
        <begin position="252"/>
        <end position="333"/>
    </location>
</feature>
<dbReference type="PANTHER" id="PTHR46806:SF10">
    <property type="entry name" value="COAGULATION FACTOR V"/>
    <property type="match status" value="1"/>
</dbReference>
<keyword evidence="14" id="KW-0560">Oxidoreductase</keyword>
<dbReference type="PROSITE" id="PS01285">
    <property type="entry name" value="FA58C_1"/>
    <property type="match status" value="2"/>
</dbReference>
<evidence type="ECO:0000256" key="1">
    <source>
        <dbReference type="ARBA" id="ARBA00001935"/>
    </source>
</evidence>
<evidence type="ECO:0000256" key="20">
    <source>
        <dbReference type="SAM" id="MobiDB-lite"/>
    </source>
</evidence>
<evidence type="ECO:0000256" key="13">
    <source>
        <dbReference type="ARBA" id="ARBA00022989"/>
    </source>
</evidence>
<evidence type="ECO:0000256" key="5">
    <source>
        <dbReference type="ARBA" id="ARBA00013107"/>
    </source>
</evidence>
<dbReference type="Pfam" id="PF07732">
    <property type="entry name" value="Cu-oxidase_3"/>
    <property type="match status" value="3"/>
</dbReference>
<keyword evidence="9" id="KW-0479">Metal-binding</keyword>
<dbReference type="FunFam" id="2.60.40.420:FF:000028">
    <property type="entry name" value="Ceruloplasmin"/>
    <property type="match status" value="2"/>
</dbReference>
<feature type="disulfide bond" evidence="19">
    <location>
        <begin position="603"/>
        <end position="684"/>
    </location>
</feature>
<keyword evidence="7" id="KW-0964">Secreted</keyword>
<dbReference type="Gene3D" id="2.60.40.420">
    <property type="entry name" value="Cupredoxins - blue copper proteins"/>
    <property type="match status" value="5"/>
</dbReference>
<feature type="region of interest" description="Disordered" evidence="20">
    <location>
        <begin position="1427"/>
        <end position="1494"/>
    </location>
</feature>
<sequence length="2212" mass="249279">MRLCGRAAGAWRLLPVLALLSVLHVKADQQQPNKRHYYIAAVEIDWDYAGNDTDGFGPTYKKVVFREYDDKDFRQPKPHPSWLGLLGPTLRAQEGETIVVTFRNLATVPYSIHPHGIAYGKQSEGANYFDNTSQKEKEDDVVLPNCQHVYYWEVTKEVSPQPSDPTCLTYTYISHTNVVEDYNSGLIGALLVCKPGSLDESGKQVGVYQEYVFLFGVFDENVSKYKPKDHANHVKYTINGYTMGSLPDVSVCAYASVSLHLVGMSSEPEVFSVHMNGQVLQQAGHKVSSVGLISGSSATASMVALHTGHWLLSSHTIKHMEAGMHGFVDVKKCDNFEAPQRRMTTEQKRYSTTWTYYIAAEEIVWDYAPNMPEHIDEDFTLQYLKQSLTRIGGKYKKAVYRLFKNESFTERLEPKQRKNELGILGPVIKAQIRDVIKIVFKNMASRPYSIYPHGLTIEKSHEGVNYPAGGNQSHGVQPGETHTYIWRVVEEDEPLEGDSRCLTRLYHSAVDTVRDIASGLIGQILICKYRSLNIRGVQLKADKEQHAMLAVFDENKSWYLDENIRQYCDRSKVNKADPDFYKSNVMHSINGYVFESGPLLGFCNGEIATWHVSSIGAQDYIQTATFYGHTFEVNGRTEDFLSLYPMTGETITMNMDNTGVWLMASLNSHETTKAMRVKFQDVECFRDNLYEYSDESVDFIAWNPLSLDQIKKDEEKPKPMKPDEPDSYTEMFADELGLRSLKNQSRASSVEQLDLSILDYDAVDVPDGDTNITHNFKETKNKSETSIPKPNTLNETLISNWEEVDKVNLTAVNLLNQSMSENTTHMQNSSAPSAFDNSSVYKTENTTMFYSPNILLKNDTITTDSSASVSNLDNVSVSGNTTVHNATVLSMVQNVSAEITNHTATLQETTNLSVALRGDSSSILETEKVHITLTGDNLTSVGVVLALAEDSEERLTRGDVFSYSVPLSNSSLNNLHNTPESNATSLSRSVKKEDENNTAANHVNVSADGTDPPLPIPMAEVEEVNIIILDLEVEATDKETNDNDSLIIAAKSFVPMADVEEVNIISIERSNLTILDLEVEATDNTTSDNDSLITTAEPSIPMADVEEVNIISRERSNLTILDLEVEATDNTTSDNDSLITTAEPSIPMADVEEVNIISIERSNLTILDLEVEATDNTTSDNDSLITTAEPSIPMADVEEVNIISIERSNLTILDLEVEATDNTTSDNDSLITTAEPSIPMADVVEVSINSTERSNLTIFELEVESDNDSLVTAAAPEYGLQMNSAESVPILANSSLEDVTHVLLKTGPLQNVTENTLRSNLSEEISSEIWENVTALPGELNHTSPAKHLSSENGLYLSSNAVSKSNSEELSTLDSIEEVLIYLTENKTHVIKTTNVKTQGHNWTYEGTHQMESVEIPDYMMKYFGTETPKTTPTPKKIKKVQLRQRPQKGQGMKTKRRKEYKPQAKSGLPFSPRGFNPGITPRGARPLSSQPVSDEEFINEPVVIGVPRPDFSDYELYVPGDNPDHIGLEENVKADEYEYVSHIDPYKGGEDIKNLNLDETAKYYLKLSGPNVKTYFIAAEEVEWDYTGYGQRRPDELQPNSRETKFTKAVFRGYMDSSFSTPDVRGELNEHLGILGPVIKAEVGQSIMVVFMNKANRSYSLHPNGVSYTKQTEGLSYEDGSKYWFKYDNEVKPNTTFTYLWKVNSMVGPMPDESHCRTWAYYSGVNPERDINSGLIGPLLVCREGTLDRKLTDMREFTLLFMTFDESQSWYYKENHEMIQRRSRRRFMDTNPNENLKFHTINGITYNLKGLRMYTKQLVCWYLINMGSPNDFQSVHFHGQTFLHKKTTNYRQAVFPLLPGSFATLEMFPSKPGLWQLETEVGFNQQKGMQTLFLVLDNECYRPLGLESGSVKDNQITAINTRGYWKPHLARLNNRGKFNAWSTEQNKSWIQVDFQRPVVISQVATQGAREMLSSQYVVKYAISYSTDRQKWLFYKGDSRDLRKIFSGNQGAYEEKKNTFIPPVVGRFIRLHPIEWYSEATVRMEFYGCELDGCSVPLGMESRLIEDHRITASSTATSWYSGPWRPSLARLNTQGTINAWQAKHGNMNQWLQVELPTIKKITGIMTQGAKSLGKEMYVMSYALQYSNNGIHWKQYTDDESIPSKTFLGNTNNNDHVKNYIYPPIFSRFVRIIPISWMNSITMRIELLGCDFE</sequence>
<evidence type="ECO:0000256" key="10">
    <source>
        <dbReference type="ARBA" id="ARBA00022729"/>
    </source>
</evidence>
<dbReference type="GO" id="GO:0038023">
    <property type="term" value="F:signaling receptor activity"/>
    <property type="evidence" value="ECO:0007669"/>
    <property type="project" value="TreeGrafter"/>
</dbReference>
<evidence type="ECO:0000256" key="14">
    <source>
        <dbReference type="ARBA" id="ARBA00023002"/>
    </source>
</evidence>
<dbReference type="InterPro" id="IPR024715">
    <property type="entry name" value="Factor_5/8-like"/>
</dbReference>
<dbReference type="Gene3D" id="2.60.120.260">
    <property type="entry name" value="Galactose-binding domain-like"/>
    <property type="match status" value="2"/>
</dbReference>
<evidence type="ECO:0000256" key="11">
    <source>
        <dbReference type="ARBA" id="ARBA00022737"/>
    </source>
</evidence>
<evidence type="ECO:0000256" key="17">
    <source>
        <dbReference type="ARBA" id="ARBA00023157"/>
    </source>
</evidence>
<feature type="chain" id="PRO_5019770867" description="ferroxidase" evidence="21">
    <location>
        <begin position="30"/>
        <end position="2212"/>
    </location>
</feature>
<evidence type="ECO:0000256" key="12">
    <source>
        <dbReference type="ARBA" id="ARBA00022837"/>
    </source>
</evidence>
<keyword evidence="13" id="KW-1133">Transmembrane helix</keyword>
<dbReference type="STRING" id="8167.A0A484CV40"/>
<keyword evidence="16" id="KW-0472">Membrane</keyword>
<comment type="similarity">
    <text evidence="4">Belongs to the multicopper oxidase family.</text>
</comment>
<dbReference type="PROSITE" id="PS00079">
    <property type="entry name" value="MULTICOPPER_OXIDASE1"/>
    <property type="match status" value="1"/>
</dbReference>
<dbReference type="Proteomes" id="UP000295070">
    <property type="component" value="Chromosome 11"/>
</dbReference>
<dbReference type="PROSITE" id="PS01286">
    <property type="entry name" value="FA58C_2"/>
    <property type="match status" value="1"/>
</dbReference>
<keyword evidence="15" id="KW-0406">Ion transport</keyword>
<evidence type="ECO:0000256" key="7">
    <source>
        <dbReference type="ARBA" id="ARBA00022525"/>
    </source>
</evidence>
<evidence type="ECO:0000313" key="24">
    <source>
        <dbReference type="Proteomes" id="UP000295070"/>
    </source>
</evidence>
<evidence type="ECO:0000256" key="16">
    <source>
        <dbReference type="ARBA" id="ARBA00023136"/>
    </source>
</evidence>
<evidence type="ECO:0000256" key="21">
    <source>
        <dbReference type="SAM" id="SignalP"/>
    </source>
</evidence>
<evidence type="ECO:0000256" key="3">
    <source>
        <dbReference type="ARBA" id="ARBA00004613"/>
    </source>
</evidence>
<dbReference type="FunFam" id="2.60.120.260:FF:000002">
    <property type="entry name" value="Coagulation factor VIII"/>
    <property type="match status" value="2"/>
</dbReference>
<keyword evidence="17 19" id="KW-1015">Disulfide bond</keyword>
<dbReference type="PIRSF" id="PIRSF000354">
    <property type="entry name" value="Factors_V_VIII"/>
    <property type="match status" value="1"/>
</dbReference>
<dbReference type="InterPro" id="IPR008972">
    <property type="entry name" value="Cupredoxin"/>
</dbReference>
<dbReference type="InterPro" id="IPR008979">
    <property type="entry name" value="Galactose-bd-like_sf"/>
</dbReference>
<keyword evidence="10 21" id="KW-0732">Signal</keyword>
<dbReference type="SUPFAM" id="SSF49503">
    <property type="entry name" value="Cupredoxins"/>
    <property type="match status" value="6"/>
</dbReference>
<gene>
    <name evidence="23" type="ORF">EPR50_G00114280</name>
</gene>
<protein>
    <recommendedName>
        <fullName evidence="5">ferroxidase</fullName>
        <ecNumber evidence="5">1.16.3.1</ecNumber>
    </recommendedName>
</protein>
<feature type="disulfide bond" evidence="19">
    <location>
        <begin position="501"/>
        <end position="527"/>
    </location>
</feature>
<dbReference type="GO" id="GO:0005507">
    <property type="term" value="F:copper ion binding"/>
    <property type="evidence" value="ECO:0007669"/>
    <property type="project" value="InterPro"/>
</dbReference>
<comment type="subcellular location">
    <subcellularLocation>
        <location evidence="2">Membrane</location>
        <topology evidence="2">Single-pass membrane protein</topology>
    </subcellularLocation>
    <subcellularLocation>
        <location evidence="3">Secreted</location>
    </subcellularLocation>
</comment>
<reference evidence="23 24" key="1">
    <citation type="submission" date="2019-01" db="EMBL/GenBank/DDBJ databases">
        <title>A chromosome-scale genome assembly of the yellow perch, Perca flavescens.</title>
        <authorList>
            <person name="Feron R."/>
            <person name="Morvezen R."/>
            <person name="Bestin A."/>
            <person name="Haffray P."/>
            <person name="Klopp C."/>
            <person name="Zahm M."/>
            <person name="Cabau C."/>
            <person name="Roques C."/>
            <person name="Donnadieu C."/>
            <person name="Bouchez O."/>
            <person name="Christie M."/>
            <person name="Larson W."/>
            <person name="Guiguen Y."/>
        </authorList>
    </citation>
    <scope>NUCLEOTIDE SEQUENCE [LARGE SCALE GENOMIC DNA]</scope>
    <source>
        <strain evidence="23">YP-PL-M2</strain>
        <tissue evidence="23">Blood</tissue>
    </source>
</reference>
<dbReference type="GO" id="GO:0005886">
    <property type="term" value="C:plasma membrane"/>
    <property type="evidence" value="ECO:0007669"/>
    <property type="project" value="TreeGrafter"/>
</dbReference>
<keyword evidence="18" id="KW-0325">Glycoprotein</keyword>
<comment type="caution">
    <text evidence="23">The sequence shown here is derived from an EMBL/GenBank/DDBJ whole genome shotgun (WGS) entry which is preliminary data.</text>
</comment>
<evidence type="ECO:0000256" key="15">
    <source>
        <dbReference type="ARBA" id="ARBA00023065"/>
    </source>
</evidence>
<feature type="domain" description="F5/8 type C" evidence="22">
    <location>
        <begin position="2054"/>
        <end position="2209"/>
    </location>
</feature>
<dbReference type="FunFam" id="2.60.40.420:FF:000002">
    <property type="entry name" value="Hephaestin like 1"/>
    <property type="match status" value="1"/>
</dbReference>
<feature type="compositionally biased region" description="Polar residues" evidence="20">
    <location>
        <begin position="976"/>
        <end position="988"/>
    </location>
</feature>
<keyword evidence="11" id="KW-0677">Repeat</keyword>
<dbReference type="InterPro" id="IPR050633">
    <property type="entry name" value="Neuropilin_MCO_CoagFactor"/>
</dbReference>
<dbReference type="CDD" id="cd00057">
    <property type="entry name" value="FA58C"/>
    <property type="match status" value="2"/>
</dbReference>
<dbReference type="EC" id="1.16.3.1" evidence="5"/>
<comment type="cofactor">
    <cofactor evidence="1">
        <name>Cu cation</name>
        <dbReference type="ChEBI" id="CHEBI:23378"/>
    </cofactor>
</comment>
<evidence type="ECO:0000256" key="9">
    <source>
        <dbReference type="ARBA" id="ARBA00022723"/>
    </source>
</evidence>
<dbReference type="Pfam" id="PF00754">
    <property type="entry name" value="F5_F8_type_C"/>
    <property type="match status" value="2"/>
</dbReference>
<evidence type="ECO:0000259" key="22">
    <source>
        <dbReference type="PROSITE" id="PS50022"/>
    </source>
</evidence>
<feature type="compositionally biased region" description="Basic residues" evidence="20">
    <location>
        <begin position="1436"/>
        <end position="1447"/>
    </location>
</feature>